<feature type="transmembrane region" description="Helical" evidence="3">
    <location>
        <begin position="217"/>
        <end position="241"/>
    </location>
</feature>
<dbReference type="Gene3D" id="3.30.70.270">
    <property type="match status" value="1"/>
</dbReference>
<dbReference type="Pfam" id="PF00990">
    <property type="entry name" value="GGDEF"/>
    <property type="match status" value="1"/>
</dbReference>
<keyword evidence="3" id="KW-0472">Membrane</keyword>
<name>A0ABW1YHS8_9GAMM</name>
<proteinExistence type="predicted"/>
<dbReference type="Pfam" id="PF07695">
    <property type="entry name" value="7TMR-DISM_7TM"/>
    <property type="match status" value="1"/>
</dbReference>
<protein>
    <recommendedName>
        <fullName evidence="1">diguanylate cyclase</fullName>
        <ecNumber evidence="1">2.7.7.65</ecNumber>
    </recommendedName>
</protein>
<keyword evidence="5" id="KW-0548">Nucleotidyltransferase</keyword>
<feature type="transmembrane region" description="Helical" evidence="3">
    <location>
        <begin position="309"/>
        <end position="332"/>
    </location>
</feature>
<keyword evidence="6" id="KW-1185">Reference proteome</keyword>
<dbReference type="GO" id="GO:0052621">
    <property type="term" value="F:diguanylate cyclase activity"/>
    <property type="evidence" value="ECO:0007669"/>
    <property type="project" value="UniProtKB-EC"/>
</dbReference>
<keyword evidence="5" id="KW-0808">Transferase</keyword>
<dbReference type="SUPFAM" id="SSF55073">
    <property type="entry name" value="Nucleotide cyclase"/>
    <property type="match status" value="1"/>
</dbReference>
<dbReference type="EMBL" id="JBHSVR010000001">
    <property type="protein sequence ID" value="MFC6632322.1"/>
    <property type="molecule type" value="Genomic_DNA"/>
</dbReference>
<evidence type="ECO:0000256" key="1">
    <source>
        <dbReference type="ARBA" id="ARBA00012528"/>
    </source>
</evidence>
<dbReference type="InterPro" id="IPR011622">
    <property type="entry name" value="7TMR_DISM_rcpt_extracell_dom2"/>
</dbReference>
<dbReference type="InterPro" id="IPR000160">
    <property type="entry name" value="GGDEF_dom"/>
</dbReference>
<dbReference type="InterPro" id="IPR043128">
    <property type="entry name" value="Rev_trsase/Diguanyl_cyclase"/>
</dbReference>
<dbReference type="RefSeq" id="WP_193192440.1">
    <property type="nucleotide sequence ID" value="NZ_JACZFR010000028.1"/>
</dbReference>
<organism evidence="5 6">
    <name type="scientific">Microbulbifer taiwanensis</name>
    <dbReference type="NCBI Taxonomy" id="986746"/>
    <lineage>
        <taxon>Bacteria</taxon>
        <taxon>Pseudomonadati</taxon>
        <taxon>Pseudomonadota</taxon>
        <taxon>Gammaproteobacteria</taxon>
        <taxon>Cellvibrionales</taxon>
        <taxon>Microbulbiferaceae</taxon>
        <taxon>Microbulbifer</taxon>
    </lineage>
</organism>
<dbReference type="Gene3D" id="2.60.40.2380">
    <property type="match status" value="1"/>
</dbReference>
<dbReference type="SMART" id="SM00267">
    <property type="entry name" value="GGDEF"/>
    <property type="match status" value="1"/>
</dbReference>
<reference evidence="6" key="1">
    <citation type="journal article" date="2019" name="Int. J. Syst. Evol. Microbiol.">
        <title>The Global Catalogue of Microorganisms (GCM) 10K type strain sequencing project: providing services to taxonomists for standard genome sequencing and annotation.</title>
        <authorList>
            <consortium name="The Broad Institute Genomics Platform"/>
            <consortium name="The Broad Institute Genome Sequencing Center for Infectious Disease"/>
            <person name="Wu L."/>
            <person name="Ma J."/>
        </authorList>
    </citation>
    <scope>NUCLEOTIDE SEQUENCE [LARGE SCALE GENOMIC DNA]</scope>
    <source>
        <strain evidence="6">CGMCC 1.13718</strain>
    </source>
</reference>
<dbReference type="PANTHER" id="PTHR45138:SF9">
    <property type="entry name" value="DIGUANYLATE CYCLASE DGCM-RELATED"/>
    <property type="match status" value="1"/>
</dbReference>
<evidence type="ECO:0000256" key="3">
    <source>
        <dbReference type="SAM" id="Phobius"/>
    </source>
</evidence>
<accession>A0ABW1YHS8</accession>
<feature type="transmembrane region" description="Helical" evidence="3">
    <location>
        <begin position="277"/>
        <end position="297"/>
    </location>
</feature>
<comment type="caution">
    <text evidence="5">The sequence shown here is derived from an EMBL/GenBank/DDBJ whole genome shotgun (WGS) entry which is preliminary data.</text>
</comment>
<dbReference type="InterPro" id="IPR029787">
    <property type="entry name" value="Nucleotide_cyclase"/>
</dbReference>
<dbReference type="PANTHER" id="PTHR45138">
    <property type="entry name" value="REGULATORY COMPONENTS OF SENSORY TRANSDUCTION SYSTEM"/>
    <property type="match status" value="1"/>
</dbReference>
<dbReference type="Pfam" id="PF07696">
    <property type="entry name" value="7TMR-DISMED2"/>
    <property type="match status" value="1"/>
</dbReference>
<comment type="catalytic activity">
    <reaction evidence="2">
        <text>2 GTP = 3',3'-c-di-GMP + 2 diphosphate</text>
        <dbReference type="Rhea" id="RHEA:24898"/>
        <dbReference type="ChEBI" id="CHEBI:33019"/>
        <dbReference type="ChEBI" id="CHEBI:37565"/>
        <dbReference type="ChEBI" id="CHEBI:58805"/>
        <dbReference type="EC" id="2.7.7.65"/>
    </reaction>
</comment>
<keyword evidence="3" id="KW-0812">Transmembrane</keyword>
<dbReference type="CDD" id="cd01949">
    <property type="entry name" value="GGDEF"/>
    <property type="match status" value="1"/>
</dbReference>
<dbReference type="NCBIfam" id="TIGR00254">
    <property type="entry name" value="GGDEF"/>
    <property type="match status" value="1"/>
</dbReference>
<evidence type="ECO:0000313" key="5">
    <source>
        <dbReference type="EMBL" id="MFC6632322.1"/>
    </source>
</evidence>
<feature type="transmembrane region" description="Helical" evidence="3">
    <location>
        <begin position="161"/>
        <end position="180"/>
    </location>
</feature>
<feature type="domain" description="GGDEF" evidence="4">
    <location>
        <begin position="405"/>
        <end position="537"/>
    </location>
</feature>
<keyword evidence="3" id="KW-1133">Transmembrane helix</keyword>
<dbReference type="PROSITE" id="PS50887">
    <property type="entry name" value="GGDEF"/>
    <property type="match status" value="1"/>
</dbReference>
<dbReference type="InterPro" id="IPR050469">
    <property type="entry name" value="Diguanylate_Cyclase"/>
</dbReference>
<feature type="transmembrane region" description="Helical" evidence="3">
    <location>
        <begin position="253"/>
        <end position="271"/>
    </location>
</feature>
<evidence type="ECO:0000313" key="6">
    <source>
        <dbReference type="Proteomes" id="UP001596425"/>
    </source>
</evidence>
<feature type="transmembrane region" description="Helical" evidence="3">
    <location>
        <begin position="338"/>
        <end position="359"/>
    </location>
</feature>
<evidence type="ECO:0000259" key="4">
    <source>
        <dbReference type="PROSITE" id="PS50887"/>
    </source>
</evidence>
<evidence type="ECO:0000256" key="2">
    <source>
        <dbReference type="ARBA" id="ARBA00034247"/>
    </source>
</evidence>
<dbReference type="InterPro" id="IPR011623">
    <property type="entry name" value="7TMR_DISM_rcpt_extracell_dom1"/>
</dbReference>
<dbReference type="EC" id="2.7.7.65" evidence="1"/>
<feature type="transmembrane region" description="Helical" evidence="3">
    <location>
        <begin position="192"/>
        <end position="211"/>
    </location>
</feature>
<gene>
    <name evidence="5" type="ORF">ACFQBM_03460</name>
</gene>
<dbReference type="Proteomes" id="UP001596425">
    <property type="component" value="Unassembled WGS sequence"/>
</dbReference>
<sequence>MLAGRSSGPLGAYTSYLSESGERLTVEEAMSALRRGEFRAESRAIPSFGIGARPVWLHLPLDNPSATAQSLQLALGKPWIERLDVYFLRDGRLEKQWLSGDSAERVQAPGVGYLFPLQLPAGRSEILIRAESAEPLVVEIALLSADGIAEQERWAHYRHGLLYGFLLAFIFYNTMLYLGLRDRSNICYATYLLSYIVLSLIYTGHVNAWLWLEQEAIQRYGISVMMVLFSSTGFLFACRFLQLEEHAPVVRCWVVRISIAAICLVTLAVALGSQEGAVWVAFHYMVIFTVGMVYLGLVTVSHGERAGRYFLSAAICSMFGVALTLFSVWGFIPVNVLTFHGVEVGLALEATLFSLALASRVRKQEDARRIAEQLSRVDALTGLSNRRAFCEDAAGIWRTATRHGRPLSVIMLDLDYFKAVNDRFGHPVGDLALVQVGRLVAQCCREGDRVARWGGEEFVFLLPETTLAQACLFAERLRCAVEHCRLSTGSQTIGLSVSLGAAERRQHRSIDELLCEADQKLYEAKRQGRNRVAPAIAAPEMVDA</sequence>